<feature type="region of interest" description="Disordered" evidence="1">
    <location>
        <begin position="101"/>
        <end position="129"/>
    </location>
</feature>
<accession>A0A7J7YWU7</accession>
<feature type="region of interest" description="Disordered" evidence="1">
    <location>
        <begin position="1"/>
        <end position="22"/>
    </location>
</feature>
<protein>
    <submittedName>
        <fullName evidence="2">Hydroxyacylglutathione hydrolase</fullName>
    </submittedName>
</protein>
<dbReference type="PANTHER" id="PTHR11935">
    <property type="entry name" value="BETA LACTAMASE DOMAIN"/>
    <property type="match status" value="1"/>
</dbReference>
<organism evidence="2 3">
    <name type="scientific">Pipistrellus kuhlii</name>
    <name type="common">Kuhl's pipistrelle</name>
    <dbReference type="NCBI Taxonomy" id="59472"/>
    <lineage>
        <taxon>Eukaryota</taxon>
        <taxon>Metazoa</taxon>
        <taxon>Chordata</taxon>
        <taxon>Craniata</taxon>
        <taxon>Vertebrata</taxon>
        <taxon>Euteleostomi</taxon>
        <taxon>Mammalia</taxon>
        <taxon>Eutheria</taxon>
        <taxon>Laurasiatheria</taxon>
        <taxon>Chiroptera</taxon>
        <taxon>Yangochiroptera</taxon>
        <taxon>Vespertilionidae</taxon>
        <taxon>Pipistrellus</taxon>
    </lineage>
</organism>
<comment type="caution">
    <text evidence="2">The sequence shown here is derived from an EMBL/GenBank/DDBJ whole genome shotgun (WGS) entry which is preliminary data.</text>
</comment>
<gene>
    <name evidence="2" type="ORF">mPipKuh1_006046</name>
</gene>
<dbReference type="Gene3D" id="3.60.15.10">
    <property type="entry name" value="Ribonuclease Z/Hydroxyacylglutathione hydrolase-like"/>
    <property type="match status" value="1"/>
</dbReference>
<dbReference type="SUPFAM" id="SSF56281">
    <property type="entry name" value="Metallo-hydrolase/oxidoreductase"/>
    <property type="match status" value="1"/>
</dbReference>
<keyword evidence="3" id="KW-1185">Reference proteome</keyword>
<proteinExistence type="predicted"/>
<evidence type="ECO:0000256" key="1">
    <source>
        <dbReference type="SAM" id="MobiDB-lite"/>
    </source>
</evidence>
<evidence type="ECO:0000313" key="3">
    <source>
        <dbReference type="Proteomes" id="UP000558488"/>
    </source>
</evidence>
<dbReference type="InterPro" id="IPR036866">
    <property type="entry name" value="RibonucZ/Hydroxyglut_hydro"/>
</dbReference>
<name>A0A7J7YWU7_PIPKU</name>
<sequence length="146" mass="16030">MRTPRRPPLWTQCNPRRDHAGGNEKLVKLQPGLKVYGGDERIGALTHKITHLSTLQVGSLNVKCLSTPCHTSGHICYYVSKPGSSEPSAVFTESLLRPRVHHQQPQVRSPRGAQQHCRPGETGLGQGEVRYGGAHSAVHHCRGVHL</sequence>
<dbReference type="GO" id="GO:0006749">
    <property type="term" value="P:glutathione metabolic process"/>
    <property type="evidence" value="ECO:0007669"/>
    <property type="project" value="TreeGrafter"/>
</dbReference>
<reference evidence="2 3" key="1">
    <citation type="journal article" date="2020" name="Nature">
        <title>Six reference-quality genomes reveal evolution of bat adaptations.</title>
        <authorList>
            <person name="Jebb D."/>
            <person name="Huang Z."/>
            <person name="Pippel M."/>
            <person name="Hughes G.M."/>
            <person name="Lavrichenko K."/>
            <person name="Devanna P."/>
            <person name="Winkler S."/>
            <person name="Jermiin L.S."/>
            <person name="Skirmuntt E.C."/>
            <person name="Katzourakis A."/>
            <person name="Burkitt-Gray L."/>
            <person name="Ray D.A."/>
            <person name="Sullivan K.A.M."/>
            <person name="Roscito J.G."/>
            <person name="Kirilenko B.M."/>
            <person name="Davalos L.M."/>
            <person name="Corthals A.P."/>
            <person name="Power M.L."/>
            <person name="Jones G."/>
            <person name="Ransome R.D."/>
            <person name="Dechmann D.K.N."/>
            <person name="Locatelli A.G."/>
            <person name="Puechmaille S.J."/>
            <person name="Fedrigo O."/>
            <person name="Jarvis E.D."/>
            <person name="Hiller M."/>
            <person name="Vernes S.C."/>
            <person name="Myers E.W."/>
            <person name="Teeling E.C."/>
        </authorList>
    </citation>
    <scope>NUCLEOTIDE SEQUENCE [LARGE SCALE GENOMIC DNA]</scope>
    <source>
        <strain evidence="2">MPipKuh1</strain>
        <tissue evidence="2">Flight muscle</tissue>
    </source>
</reference>
<dbReference type="EMBL" id="JACAGB010000004">
    <property type="protein sequence ID" value="KAF6366289.1"/>
    <property type="molecule type" value="Genomic_DNA"/>
</dbReference>
<dbReference type="PANTHER" id="PTHR11935:SF80">
    <property type="entry name" value="HYDROXYACYLGLUTATHIONE HYDROLASE, MITOCHONDRIAL"/>
    <property type="match status" value="1"/>
</dbReference>
<dbReference type="GO" id="GO:0004416">
    <property type="term" value="F:hydroxyacylglutathione hydrolase activity"/>
    <property type="evidence" value="ECO:0007669"/>
    <property type="project" value="TreeGrafter"/>
</dbReference>
<dbReference type="AlphaFoldDB" id="A0A7J7YWU7"/>
<dbReference type="GO" id="GO:0005739">
    <property type="term" value="C:mitochondrion"/>
    <property type="evidence" value="ECO:0007669"/>
    <property type="project" value="TreeGrafter"/>
</dbReference>
<keyword evidence="2" id="KW-0378">Hydrolase</keyword>
<dbReference type="Proteomes" id="UP000558488">
    <property type="component" value="Unassembled WGS sequence"/>
</dbReference>
<evidence type="ECO:0000313" key="2">
    <source>
        <dbReference type="EMBL" id="KAF6366289.1"/>
    </source>
</evidence>